<keyword evidence="2" id="KW-0863">Zinc-finger</keyword>
<dbReference type="PANTHER" id="PTHR10634:SF67">
    <property type="entry name" value="AN1-TYPE ZINC FINGER PROTEIN 3"/>
    <property type="match status" value="1"/>
</dbReference>
<dbReference type="SUPFAM" id="SSF57716">
    <property type="entry name" value="Glucocorticoid receptor-like (DNA-binding domain)"/>
    <property type="match status" value="1"/>
</dbReference>
<comment type="caution">
    <text evidence="6">The sequence shown here is derived from an EMBL/GenBank/DDBJ whole genome shotgun (WGS) entry which is preliminary data.</text>
</comment>
<dbReference type="SMR" id="A0A015I4H9"/>
<dbReference type="OMA" id="VLCENNC"/>
<keyword evidence="3" id="KW-0862">Zinc</keyword>
<evidence type="ECO:0000256" key="2">
    <source>
        <dbReference type="ARBA" id="ARBA00022771"/>
    </source>
</evidence>
<dbReference type="HOGENOM" id="CLU_057016_5_0_1"/>
<dbReference type="InterPro" id="IPR000058">
    <property type="entry name" value="Znf_AN1"/>
</dbReference>
<dbReference type="STRING" id="1432141.A0A015I4H9"/>
<dbReference type="SUPFAM" id="SSF118310">
    <property type="entry name" value="AN1-like Zinc finger"/>
    <property type="match status" value="1"/>
</dbReference>
<feature type="compositionally biased region" description="Polar residues" evidence="4">
    <location>
        <begin position="101"/>
        <end position="110"/>
    </location>
</feature>
<name>A0A015I4H9_RHIIW</name>
<dbReference type="PANTHER" id="PTHR10634">
    <property type="entry name" value="AN1-TYPE ZINC FINGER PROTEIN"/>
    <property type="match status" value="1"/>
</dbReference>
<dbReference type="EMBL" id="JEMT01029519">
    <property type="protein sequence ID" value="EXX51932.1"/>
    <property type="molecule type" value="Genomic_DNA"/>
</dbReference>
<sequence>MEDNTSNKTEFCINGCGFYGNPIYNHMCSKCFKECNAKNGQSAEKPIEPAMPSSASTNQPLTSTPSSTTTTIATEEIQESIATPTSEQVLPQSSPPIPTEDQPSQHTRPVQSNKARCFMCRAKIPLAKQTINKCRCEYVFCDTHKVPDKHDCDFDFAKMGKDILAKNNPKLNEVHKGGRSFNRID</sequence>
<gene>
    <name evidence="6" type="ORF">RirG_257390</name>
</gene>
<evidence type="ECO:0000313" key="6">
    <source>
        <dbReference type="EMBL" id="EXX51932.1"/>
    </source>
</evidence>
<keyword evidence="7" id="KW-1185">Reference proteome</keyword>
<dbReference type="PROSITE" id="PS51036">
    <property type="entry name" value="ZF_A20"/>
    <property type="match status" value="1"/>
</dbReference>
<dbReference type="SMART" id="SM00259">
    <property type="entry name" value="ZnF_A20"/>
    <property type="match status" value="1"/>
</dbReference>
<protein>
    <recommendedName>
        <fullName evidence="5">A20-type domain-containing protein</fullName>
    </recommendedName>
</protein>
<dbReference type="SMART" id="SM00154">
    <property type="entry name" value="ZnF_AN1"/>
    <property type="match status" value="1"/>
</dbReference>
<evidence type="ECO:0000256" key="4">
    <source>
        <dbReference type="SAM" id="MobiDB-lite"/>
    </source>
</evidence>
<feature type="compositionally biased region" description="Low complexity" evidence="4">
    <location>
        <begin position="56"/>
        <end position="83"/>
    </location>
</feature>
<dbReference type="AlphaFoldDB" id="A0A015I4H9"/>
<dbReference type="Gene3D" id="1.20.5.4770">
    <property type="match status" value="1"/>
</dbReference>
<evidence type="ECO:0000313" key="7">
    <source>
        <dbReference type="Proteomes" id="UP000022910"/>
    </source>
</evidence>
<reference evidence="6 7" key="1">
    <citation type="submission" date="2014-02" db="EMBL/GenBank/DDBJ databases">
        <title>Single nucleus genome sequencing reveals high similarity among nuclei of an endomycorrhizal fungus.</title>
        <authorList>
            <person name="Lin K."/>
            <person name="Geurts R."/>
            <person name="Zhang Z."/>
            <person name="Limpens E."/>
            <person name="Saunders D.G."/>
            <person name="Mu D."/>
            <person name="Pang E."/>
            <person name="Cao H."/>
            <person name="Cha H."/>
            <person name="Lin T."/>
            <person name="Zhou Q."/>
            <person name="Shang Y."/>
            <person name="Li Y."/>
            <person name="Ivanov S."/>
            <person name="Sharma T."/>
            <person name="Velzen R.V."/>
            <person name="Ruijter N.D."/>
            <person name="Aanen D.K."/>
            <person name="Win J."/>
            <person name="Kamoun S."/>
            <person name="Bisseling T."/>
            <person name="Huang S."/>
        </authorList>
    </citation>
    <scope>NUCLEOTIDE SEQUENCE [LARGE SCALE GENOMIC DNA]</scope>
    <source>
        <strain evidence="7">DAOM197198w</strain>
    </source>
</reference>
<dbReference type="GO" id="GO:0003677">
    <property type="term" value="F:DNA binding"/>
    <property type="evidence" value="ECO:0007669"/>
    <property type="project" value="InterPro"/>
</dbReference>
<dbReference type="OrthoDB" id="428577at2759"/>
<dbReference type="Pfam" id="PF01754">
    <property type="entry name" value="zf-A20"/>
    <property type="match status" value="1"/>
</dbReference>
<dbReference type="InterPro" id="IPR050652">
    <property type="entry name" value="AN1_A20_ZnFinger"/>
</dbReference>
<feature type="domain" description="A20-type" evidence="5">
    <location>
        <begin position="6"/>
        <end position="40"/>
    </location>
</feature>
<dbReference type="Proteomes" id="UP000022910">
    <property type="component" value="Unassembled WGS sequence"/>
</dbReference>
<dbReference type="InterPro" id="IPR035896">
    <property type="entry name" value="AN1-like_Znf"/>
</dbReference>
<feature type="region of interest" description="Disordered" evidence="4">
    <location>
        <begin position="42"/>
        <end position="110"/>
    </location>
</feature>
<keyword evidence="1" id="KW-0479">Metal-binding</keyword>
<organism evidence="6 7">
    <name type="scientific">Rhizophagus irregularis (strain DAOM 197198w)</name>
    <name type="common">Glomus intraradices</name>
    <dbReference type="NCBI Taxonomy" id="1432141"/>
    <lineage>
        <taxon>Eukaryota</taxon>
        <taxon>Fungi</taxon>
        <taxon>Fungi incertae sedis</taxon>
        <taxon>Mucoromycota</taxon>
        <taxon>Glomeromycotina</taxon>
        <taxon>Glomeromycetes</taxon>
        <taxon>Glomerales</taxon>
        <taxon>Glomeraceae</taxon>
        <taxon>Rhizophagus</taxon>
    </lineage>
</organism>
<dbReference type="Gene3D" id="4.10.1110.10">
    <property type="entry name" value="AN1-like Zinc finger"/>
    <property type="match status" value="1"/>
</dbReference>
<evidence type="ECO:0000259" key="5">
    <source>
        <dbReference type="PROSITE" id="PS51036"/>
    </source>
</evidence>
<accession>A0A015I4H9</accession>
<evidence type="ECO:0000256" key="1">
    <source>
        <dbReference type="ARBA" id="ARBA00022723"/>
    </source>
</evidence>
<evidence type="ECO:0000256" key="3">
    <source>
        <dbReference type="ARBA" id="ARBA00022833"/>
    </source>
</evidence>
<dbReference type="GO" id="GO:0008270">
    <property type="term" value="F:zinc ion binding"/>
    <property type="evidence" value="ECO:0007669"/>
    <property type="project" value="UniProtKB-KW"/>
</dbReference>
<dbReference type="InterPro" id="IPR002653">
    <property type="entry name" value="Znf_A20"/>
</dbReference>
<proteinExistence type="predicted"/>